<protein>
    <recommendedName>
        <fullName evidence="3">Glycosyltransferase 2-like domain-containing protein</fullName>
    </recommendedName>
</protein>
<name>A0A0F8ZGY7_9ZZZZ</name>
<dbReference type="PANTHER" id="PTHR43630">
    <property type="entry name" value="POLY-BETA-1,6-N-ACETYL-D-GLUCOSAMINE SYNTHASE"/>
    <property type="match status" value="1"/>
</dbReference>
<dbReference type="InterPro" id="IPR029044">
    <property type="entry name" value="Nucleotide-diphossugar_trans"/>
</dbReference>
<keyword evidence="2" id="KW-0812">Transmembrane</keyword>
<dbReference type="InterPro" id="IPR001173">
    <property type="entry name" value="Glyco_trans_2-like"/>
</dbReference>
<evidence type="ECO:0000256" key="1">
    <source>
        <dbReference type="SAM" id="MobiDB-lite"/>
    </source>
</evidence>
<feature type="domain" description="Glycosyltransferase 2-like" evidence="3">
    <location>
        <begin position="2"/>
        <end position="121"/>
    </location>
</feature>
<accession>A0A0F8ZGY7</accession>
<sequence length="371" mass="43005">VKNEAANMRRCLESLQWADEVFVVDSQSEDDTAKISEEMGAQVVQFHFNGVYPKKKNWSLENLPMRNEWVQIVDADEVIPSALQAEIAAAIKRSDVDGYYMHFRYMFLGKPLYHCGYSGLWVLRLFRHKLGRYEKMPVTAESRTGDNEAHEHIILDGRSERLKTSVMHYAYPSIDAWVEKHNRYSNWEAVLYEQFRSDGFAEGERKLDRGKRMKRKIKAIYLRLPFRYVFRFVYAYIFRLGFLDGKIGFIFCSLLAFYDFLSWAKVMEKRKLLEARLKSTQPSHDKTITRSADAQGPAPEQPAVGPPKISVLILTLNEEVDLPACMESVSWCDDVVIFDSFSSDRTEQIATAAGARFFQREFDDYASQRNA</sequence>
<feature type="transmembrane region" description="Helical" evidence="2">
    <location>
        <begin position="220"/>
        <end position="241"/>
    </location>
</feature>
<dbReference type="Pfam" id="PF00535">
    <property type="entry name" value="Glycos_transf_2"/>
    <property type="match status" value="1"/>
</dbReference>
<dbReference type="AlphaFoldDB" id="A0A0F8ZGY7"/>
<keyword evidence="2" id="KW-1133">Transmembrane helix</keyword>
<proteinExistence type="predicted"/>
<comment type="caution">
    <text evidence="4">The sequence shown here is derived from an EMBL/GenBank/DDBJ whole genome shotgun (WGS) entry which is preliminary data.</text>
</comment>
<feature type="region of interest" description="Disordered" evidence="1">
    <location>
        <begin position="283"/>
        <end position="304"/>
    </location>
</feature>
<gene>
    <name evidence="4" type="ORF">LCGC14_2971520</name>
</gene>
<evidence type="ECO:0000256" key="2">
    <source>
        <dbReference type="SAM" id="Phobius"/>
    </source>
</evidence>
<reference evidence="4" key="1">
    <citation type="journal article" date="2015" name="Nature">
        <title>Complex archaea that bridge the gap between prokaryotes and eukaryotes.</title>
        <authorList>
            <person name="Spang A."/>
            <person name="Saw J.H."/>
            <person name="Jorgensen S.L."/>
            <person name="Zaremba-Niedzwiedzka K."/>
            <person name="Martijn J."/>
            <person name="Lind A.E."/>
            <person name="van Eijk R."/>
            <person name="Schleper C."/>
            <person name="Guy L."/>
            <person name="Ettema T.J."/>
        </authorList>
    </citation>
    <scope>NUCLEOTIDE SEQUENCE</scope>
</reference>
<evidence type="ECO:0000259" key="3">
    <source>
        <dbReference type="Pfam" id="PF00535"/>
    </source>
</evidence>
<dbReference type="CDD" id="cd02511">
    <property type="entry name" value="Beta4Glucosyltransferase"/>
    <property type="match status" value="1"/>
</dbReference>
<feature type="non-terminal residue" evidence="4">
    <location>
        <position position="371"/>
    </location>
</feature>
<evidence type="ECO:0000313" key="4">
    <source>
        <dbReference type="EMBL" id="KKK65699.1"/>
    </source>
</evidence>
<feature type="transmembrane region" description="Helical" evidence="2">
    <location>
        <begin position="247"/>
        <end position="266"/>
    </location>
</feature>
<dbReference type="SUPFAM" id="SSF53448">
    <property type="entry name" value="Nucleotide-diphospho-sugar transferases"/>
    <property type="match status" value="2"/>
</dbReference>
<dbReference type="EMBL" id="LAZR01060423">
    <property type="protein sequence ID" value="KKK65699.1"/>
    <property type="molecule type" value="Genomic_DNA"/>
</dbReference>
<feature type="non-terminal residue" evidence="4">
    <location>
        <position position="1"/>
    </location>
</feature>
<organism evidence="4">
    <name type="scientific">marine sediment metagenome</name>
    <dbReference type="NCBI Taxonomy" id="412755"/>
    <lineage>
        <taxon>unclassified sequences</taxon>
        <taxon>metagenomes</taxon>
        <taxon>ecological metagenomes</taxon>
    </lineage>
</organism>
<dbReference type="Gene3D" id="3.90.550.10">
    <property type="entry name" value="Spore Coat Polysaccharide Biosynthesis Protein SpsA, Chain A"/>
    <property type="match status" value="2"/>
</dbReference>
<keyword evidence="2" id="KW-0472">Membrane</keyword>
<dbReference type="PANTHER" id="PTHR43630:SF2">
    <property type="entry name" value="GLYCOSYLTRANSFERASE"/>
    <property type="match status" value="1"/>
</dbReference>